<dbReference type="InterPro" id="IPR037744">
    <property type="entry name" value="ARHGEF18_PH"/>
</dbReference>
<evidence type="ECO:0000256" key="6">
    <source>
        <dbReference type="ARBA" id="ARBA00022771"/>
    </source>
</evidence>
<feature type="domain" description="DH" evidence="12">
    <location>
        <begin position="794"/>
        <end position="991"/>
    </location>
</feature>
<dbReference type="Gene3D" id="3.30.60.20">
    <property type="match status" value="1"/>
</dbReference>
<feature type="region of interest" description="Disordered" evidence="10">
    <location>
        <begin position="1592"/>
        <end position="1649"/>
    </location>
</feature>
<protein>
    <recommendedName>
        <fullName evidence="16">Rho guanine nucleotide exchange factor 18</fullName>
    </recommendedName>
</protein>
<dbReference type="GO" id="GO:0008270">
    <property type="term" value="F:zinc ion binding"/>
    <property type="evidence" value="ECO:0007669"/>
    <property type="project" value="UniProtKB-KW"/>
</dbReference>
<name>A0A8C3BJM9_CAIMO</name>
<sequence length="1707" mass="190865">MVQRACGHSPLVPGSHGAHRAVFLRTEQETVCGNRCHRGHHQFCSSRGPCAGWFGVCGPPTGAAGPCWSPDPCEGWREQRGRARADVGGTAAWARRACSCLRKGEAVRWLSQRPPRAARQRGCCFPDEAPLLALHQRLEKSGLSAVSVLGELTRDASNLQGSDCKPCLRELAERSPSALEYRGPKSFLPSLIAEDDTFFTSMAEEKEDSSSTELDVPAADLHSSTEDLLSDSALHGTEYYKDLGLLSLPAAKTVPEAVAQPEPAPQAVSAIRFLEERPEALSKMSVDVAFSNPVSCSVRYGEADCHFLNKGTGAADGPEETGEDLDLQETTESFPTLVRSMSTSRRHSWESPLSPVDCKRRFSLDTTETGSDAEQEDVEKGSRSCPQPRVSLQLPRGELEAWSSGGGSMVIKLEIEPLRPSLPGCPGSEEVERGSDGKRLRSKSVPSACEIASPPIPCGFNTALSVVEGVEPPALEMLEKDHVSPDHVLIVQQVLQELKQYHGAKQRVCVQEGSDSSQQNLTWFEFLSNENEDSGKSDKAEKGTKVMRRLSSLRSRVTGSWQKDKGKNKEQSKEKEKEKETKEPKERWKEVNRHQLVPGVFSSCTSCSLCAKPLMNKSGLQCLNCAVNVHKNCKSLLAECSSIRPKQKDLQHRPSGSPQSSSQCISPAASLKEQPRSLLLGPDGTPVLSRNLGMTITQRGNSQSSLSTAEAVSKFRLISGDMDEGDSGFIKFKQTSDDVVSLAPSTADSIFLEDAYSISLRSEIETDAHEFEAESWSVAVEQSYSKRQKKEVIKRQDVIYELMQTEMHHVRTLKIMLKVYSKAMKEELQFPNAVINKLFPCVDELLEMHAQFLLQLKERRKESLEEGSDRNYIIQNIGDLLVKQFSGENGERMKEKYGVFCCGHNEAVSHYKDLLQNHKKFQNLIKKIGNSSIVRRLGVQECILLVTQRITKYPVLVERIIQNTEAGTKDYEELTQALSLIKNTITHVDAMVNECEKGQRLKEIMHKMELKSSGKCKNGLLFRKDDMGQRRLLLDGMLYWKAASGRLKDILAVLLNDVLLLLQEKDQKYTFASVDSKPPVISLQKLIVREVANEEKAMFLISASLKGPEMYEIHTSSKEERNSWMAHIRRAVESCPDEEGGTFNEPEAERKSAEARAARLRDFQERLSMKDDLIMQSLTEKQQIYLEMSEMNGFEDNSQGARSRLLFRGDISENLQGESLLKSAVVEAENLQNLIITHLENGSCQPEDSCAPGLPRRAETFGGYDSSPSISNNNSLGKSSGGDQRQWDWRGHAVSSDVQLQDLPLDAEEGSQTSDITRLDDNSGIQPTIESQLVQRIQKLLQLLFSLQAVISQQDSYIEMQRATMADREKQYRLQSTRGNLLLEQEKQRNFEKQREELMNVQKLQNQLKLEQQRWERERSQQQRELEVTEVRLQKREEEARQLKDKLIQDREEFERQREAYQHDLERLREAQRAVEKEKERLDQLRKLKKQNTVSGTFSPEMGQSQMQSHSISFNGEGVEPSLPVLKSSARVSISGIDYLERPELVRRDSTTLENRPVLALKNEVPIHLLSATNQIQKPAAVQQQIPTKLAAFTKGSKEKGGKSKASHRTDSSASVDQKQLIPPRLVGREEGILRGRRSASPVLPSSQTTAFQTELYGSTDGQPEALSSASANPFKPSNVHVQTLVTSQSTLLNAQDDTSKEDVIFF</sequence>
<dbReference type="PANTHER" id="PTHR47440:SF1">
    <property type="entry name" value="RHO_RAC GUANINE NUCLEOTIDE EXCHANGE FACTOR 18"/>
    <property type="match status" value="1"/>
</dbReference>
<comment type="subcellular location">
    <subcellularLocation>
        <location evidence="1">Cytoplasm</location>
    </subcellularLocation>
</comment>
<evidence type="ECO:0000256" key="10">
    <source>
        <dbReference type="SAM" id="MobiDB-lite"/>
    </source>
</evidence>
<keyword evidence="4" id="KW-0344">Guanine-nucleotide releasing factor</keyword>
<evidence type="ECO:0000256" key="4">
    <source>
        <dbReference type="ARBA" id="ARBA00022658"/>
    </source>
</evidence>
<keyword evidence="7" id="KW-0862">Zinc</keyword>
<evidence type="ECO:0000259" key="11">
    <source>
        <dbReference type="PROSITE" id="PS50003"/>
    </source>
</evidence>
<dbReference type="InterPro" id="IPR041020">
    <property type="entry name" value="PH_16"/>
</dbReference>
<organism evidence="14 15">
    <name type="scientific">Cairina moschata</name>
    <name type="common">Muscovy duck</name>
    <dbReference type="NCBI Taxonomy" id="8855"/>
    <lineage>
        <taxon>Eukaryota</taxon>
        <taxon>Metazoa</taxon>
        <taxon>Chordata</taxon>
        <taxon>Craniata</taxon>
        <taxon>Vertebrata</taxon>
        <taxon>Euteleostomi</taxon>
        <taxon>Archelosauria</taxon>
        <taxon>Archosauria</taxon>
        <taxon>Dinosauria</taxon>
        <taxon>Saurischia</taxon>
        <taxon>Theropoda</taxon>
        <taxon>Coelurosauria</taxon>
        <taxon>Aves</taxon>
        <taxon>Neognathae</taxon>
        <taxon>Galloanserae</taxon>
        <taxon>Anseriformes</taxon>
        <taxon>Anatidae</taxon>
        <taxon>Anatinae</taxon>
        <taxon>Cairina</taxon>
    </lineage>
</organism>
<dbReference type="SUPFAM" id="SSF50729">
    <property type="entry name" value="PH domain-like"/>
    <property type="match status" value="1"/>
</dbReference>
<accession>A0A8C3BJM9</accession>
<evidence type="ECO:0000256" key="7">
    <source>
        <dbReference type="ARBA" id="ARBA00022833"/>
    </source>
</evidence>
<dbReference type="SMART" id="SM00325">
    <property type="entry name" value="RhoGEF"/>
    <property type="match status" value="1"/>
</dbReference>
<feature type="compositionally biased region" description="Low complexity" evidence="10">
    <location>
        <begin position="1269"/>
        <end position="1282"/>
    </location>
</feature>
<feature type="compositionally biased region" description="Basic and acidic residues" evidence="10">
    <location>
        <begin position="430"/>
        <end position="439"/>
    </location>
</feature>
<dbReference type="Gene3D" id="2.30.29.30">
    <property type="entry name" value="Pleckstrin-homology domain (PH domain)/Phosphotyrosine-binding domain (PTB)"/>
    <property type="match status" value="1"/>
</dbReference>
<evidence type="ECO:0000259" key="12">
    <source>
        <dbReference type="PROSITE" id="PS50010"/>
    </source>
</evidence>
<dbReference type="SUPFAM" id="SSF57889">
    <property type="entry name" value="Cysteine-rich domain"/>
    <property type="match status" value="1"/>
</dbReference>
<dbReference type="GO" id="GO:0005737">
    <property type="term" value="C:cytoplasm"/>
    <property type="evidence" value="ECO:0007669"/>
    <property type="project" value="UniProtKB-SubCell"/>
</dbReference>
<dbReference type="FunFam" id="1.20.900.10:FF:000004">
    <property type="entry name" value="Rho guanine nucleotide exchange factor 2"/>
    <property type="match status" value="1"/>
</dbReference>
<feature type="region of interest" description="Disordered" evidence="10">
    <location>
        <begin position="554"/>
        <end position="588"/>
    </location>
</feature>
<evidence type="ECO:0000256" key="3">
    <source>
        <dbReference type="ARBA" id="ARBA00022553"/>
    </source>
</evidence>
<keyword evidence="8 9" id="KW-0175">Coiled coil</keyword>
<dbReference type="InterPro" id="IPR046349">
    <property type="entry name" value="C1-like_sf"/>
</dbReference>
<keyword evidence="3" id="KW-0597">Phosphoprotein</keyword>
<dbReference type="GO" id="GO:0005085">
    <property type="term" value="F:guanyl-nucleotide exchange factor activity"/>
    <property type="evidence" value="ECO:0007669"/>
    <property type="project" value="UniProtKB-KW"/>
</dbReference>
<dbReference type="InterPro" id="IPR002219">
    <property type="entry name" value="PKC_DAG/PE"/>
</dbReference>
<evidence type="ECO:0000259" key="13">
    <source>
        <dbReference type="PROSITE" id="PS50081"/>
    </source>
</evidence>
<feature type="region of interest" description="Disordered" evidence="10">
    <location>
        <begin position="1300"/>
        <end position="1323"/>
    </location>
</feature>
<keyword evidence="15" id="KW-1185">Reference proteome</keyword>
<dbReference type="InterPro" id="IPR053089">
    <property type="entry name" value="Rho_GEF18"/>
</dbReference>
<dbReference type="SMART" id="SM00233">
    <property type="entry name" value="PH"/>
    <property type="match status" value="1"/>
</dbReference>
<keyword evidence="5" id="KW-0479">Metal-binding</keyword>
<dbReference type="Pfam" id="PF17838">
    <property type="entry name" value="PH_16"/>
    <property type="match status" value="1"/>
</dbReference>
<reference evidence="14" key="1">
    <citation type="submission" date="2018-09" db="EMBL/GenBank/DDBJ databases">
        <title>Common duck and Muscovy duck high density SNP chip.</title>
        <authorList>
            <person name="Vignal A."/>
            <person name="Thebault N."/>
            <person name="Warren W.C."/>
        </authorList>
    </citation>
    <scope>NUCLEOTIDE SEQUENCE [LARGE SCALE GENOMIC DNA]</scope>
</reference>
<dbReference type="PROSITE" id="PS50010">
    <property type="entry name" value="DH_2"/>
    <property type="match status" value="1"/>
</dbReference>
<feature type="coiled-coil region" evidence="9">
    <location>
        <begin position="1384"/>
        <end position="1488"/>
    </location>
</feature>
<dbReference type="InterPro" id="IPR035899">
    <property type="entry name" value="DBL_dom_sf"/>
</dbReference>
<dbReference type="Gene3D" id="1.20.900.10">
    <property type="entry name" value="Dbl homology (DH) domain"/>
    <property type="match status" value="1"/>
</dbReference>
<dbReference type="PROSITE" id="PS50003">
    <property type="entry name" value="PH_DOMAIN"/>
    <property type="match status" value="1"/>
</dbReference>
<feature type="domain" description="PH" evidence="11">
    <location>
        <begin position="1031"/>
        <end position="1133"/>
    </location>
</feature>
<dbReference type="PROSITE" id="PS00479">
    <property type="entry name" value="ZF_DAG_PE_1"/>
    <property type="match status" value="1"/>
</dbReference>
<feature type="region of interest" description="Disordered" evidence="10">
    <location>
        <begin position="1242"/>
        <end position="1287"/>
    </location>
</feature>
<dbReference type="SUPFAM" id="SSF48065">
    <property type="entry name" value="DBL homology domain (DH-domain)"/>
    <property type="match status" value="1"/>
</dbReference>
<evidence type="ECO:0008006" key="16">
    <source>
        <dbReference type="Google" id="ProtNLM"/>
    </source>
</evidence>
<dbReference type="InterPro" id="IPR011993">
    <property type="entry name" value="PH-like_dom_sf"/>
</dbReference>
<dbReference type="FunFam" id="2.30.29.30:FF:000021">
    <property type="entry name" value="Rho guanine nucleotide exchange factor 2"/>
    <property type="match status" value="1"/>
</dbReference>
<feature type="compositionally biased region" description="Basic and acidic residues" evidence="10">
    <location>
        <begin position="562"/>
        <end position="588"/>
    </location>
</feature>
<evidence type="ECO:0000313" key="15">
    <source>
        <dbReference type="Proteomes" id="UP000694556"/>
    </source>
</evidence>
<dbReference type="PANTHER" id="PTHR47440">
    <property type="entry name" value="RIKEN CDNA A430078G23 GENE"/>
    <property type="match status" value="1"/>
</dbReference>
<evidence type="ECO:0000256" key="5">
    <source>
        <dbReference type="ARBA" id="ARBA00022723"/>
    </source>
</evidence>
<evidence type="ECO:0000256" key="9">
    <source>
        <dbReference type="SAM" id="Coils"/>
    </source>
</evidence>
<feature type="domain" description="Phorbol-ester/DAG-type" evidence="13">
    <location>
        <begin position="593"/>
        <end position="640"/>
    </location>
</feature>
<feature type="region of interest" description="Disordered" evidence="10">
    <location>
        <begin position="422"/>
        <end position="441"/>
    </location>
</feature>
<dbReference type="Pfam" id="PF00130">
    <property type="entry name" value="C1_1"/>
    <property type="match status" value="1"/>
</dbReference>
<keyword evidence="2" id="KW-0963">Cytoplasm</keyword>
<dbReference type="Proteomes" id="UP000694556">
    <property type="component" value="Chromosome 29"/>
</dbReference>
<dbReference type="InterPro" id="IPR001849">
    <property type="entry name" value="PH_domain"/>
</dbReference>
<dbReference type="CDD" id="cd15794">
    <property type="entry name" value="PH_ARHGEF18"/>
    <property type="match status" value="1"/>
</dbReference>
<feature type="compositionally biased region" description="Low complexity" evidence="10">
    <location>
        <begin position="654"/>
        <end position="667"/>
    </location>
</feature>
<dbReference type="Pfam" id="PF00621">
    <property type="entry name" value="RhoGEF"/>
    <property type="match status" value="1"/>
</dbReference>
<evidence type="ECO:0000256" key="1">
    <source>
        <dbReference type="ARBA" id="ARBA00004496"/>
    </source>
</evidence>
<feature type="region of interest" description="Disordered" evidence="10">
    <location>
        <begin position="360"/>
        <end position="390"/>
    </location>
</feature>
<reference evidence="14" key="2">
    <citation type="submission" date="2025-08" db="UniProtKB">
        <authorList>
            <consortium name="Ensembl"/>
        </authorList>
    </citation>
    <scope>IDENTIFICATION</scope>
</reference>
<reference evidence="14" key="3">
    <citation type="submission" date="2025-09" db="UniProtKB">
        <authorList>
            <consortium name="Ensembl"/>
        </authorList>
    </citation>
    <scope>IDENTIFICATION</scope>
</reference>
<dbReference type="CDD" id="cd00160">
    <property type="entry name" value="RhoGEF"/>
    <property type="match status" value="1"/>
</dbReference>
<evidence type="ECO:0000313" key="14">
    <source>
        <dbReference type="Ensembl" id="ENSCMMP00000006766.1"/>
    </source>
</evidence>
<dbReference type="InterPro" id="IPR000219">
    <property type="entry name" value="DH_dom"/>
</dbReference>
<dbReference type="PROSITE" id="PS50081">
    <property type="entry name" value="ZF_DAG_PE_2"/>
    <property type="match status" value="1"/>
</dbReference>
<dbReference type="GO" id="GO:0007264">
    <property type="term" value="P:small GTPase-mediated signal transduction"/>
    <property type="evidence" value="ECO:0007669"/>
    <property type="project" value="InterPro"/>
</dbReference>
<keyword evidence="6" id="KW-0863">Zinc-finger</keyword>
<dbReference type="Ensembl" id="ENSCMMT00000007507.1">
    <property type="protein sequence ID" value="ENSCMMP00000006766.1"/>
    <property type="gene ID" value="ENSCMMG00000004327.1"/>
</dbReference>
<proteinExistence type="predicted"/>
<evidence type="ECO:0000256" key="8">
    <source>
        <dbReference type="ARBA" id="ARBA00023054"/>
    </source>
</evidence>
<feature type="region of interest" description="Disordered" evidence="10">
    <location>
        <begin position="648"/>
        <end position="667"/>
    </location>
</feature>
<dbReference type="SMART" id="SM00109">
    <property type="entry name" value="C1"/>
    <property type="match status" value="1"/>
</dbReference>
<evidence type="ECO:0000256" key="2">
    <source>
        <dbReference type="ARBA" id="ARBA00022490"/>
    </source>
</evidence>